<dbReference type="Pfam" id="PF02635">
    <property type="entry name" value="DsrE"/>
    <property type="match status" value="1"/>
</dbReference>
<organism evidence="1 2">
    <name type="scientific">Streptomyces palmae</name>
    <dbReference type="NCBI Taxonomy" id="1701085"/>
    <lineage>
        <taxon>Bacteria</taxon>
        <taxon>Bacillati</taxon>
        <taxon>Actinomycetota</taxon>
        <taxon>Actinomycetes</taxon>
        <taxon>Kitasatosporales</taxon>
        <taxon>Streptomycetaceae</taxon>
        <taxon>Streptomyces</taxon>
    </lineage>
</organism>
<gene>
    <name evidence="1" type="ORF">E4099_12625</name>
</gene>
<protein>
    <submittedName>
        <fullName evidence="1">Uncharacterized protein</fullName>
    </submittedName>
</protein>
<proteinExistence type="predicted"/>
<name>A0A4Z0HC83_9ACTN</name>
<sequence>MARIPHTDVMISLFGAPYESERITTAFRLAQSLLDRGATVAIWTCGYSTALTCASLGDSKPRNLIDLDRDHPSTVRLVKDLLAGYPERLHWYVCRFCADERGMTEQIPQVKMKSAFRFMDHVAAADKLLCLGVC</sequence>
<dbReference type="Gene3D" id="3.40.1260.10">
    <property type="entry name" value="DsrEFH-like"/>
    <property type="match status" value="1"/>
</dbReference>
<dbReference type="AlphaFoldDB" id="A0A4Z0HC83"/>
<dbReference type="EMBL" id="SRID01000092">
    <property type="protein sequence ID" value="TGB10566.1"/>
    <property type="molecule type" value="Genomic_DNA"/>
</dbReference>
<evidence type="ECO:0000313" key="1">
    <source>
        <dbReference type="EMBL" id="TGB10566.1"/>
    </source>
</evidence>
<dbReference type="InterPro" id="IPR003787">
    <property type="entry name" value="Sulphur_relay_DsrE/F-like"/>
</dbReference>
<dbReference type="OrthoDB" id="3692742at2"/>
<keyword evidence="2" id="KW-1185">Reference proteome</keyword>
<reference evidence="1 2" key="1">
    <citation type="submission" date="2019-03" db="EMBL/GenBank/DDBJ databases">
        <authorList>
            <person name="Gonzalez-Pimentel J.L."/>
        </authorList>
    </citation>
    <scope>NUCLEOTIDE SEQUENCE [LARGE SCALE GENOMIC DNA]</scope>
    <source>
        <strain evidence="1 2">JCM 31289</strain>
    </source>
</reference>
<dbReference type="Proteomes" id="UP000297948">
    <property type="component" value="Unassembled WGS sequence"/>
</dbReference>
<evidence type="ECO:0000313" key="2">
    <source>
        <dbReference type="Proteomes" id="UP000297948"/>
    </source>
</evidence>
<dbReference type="SUPFAM" id="SSF75169">
    <property type="entry name" value="DsrEFH-like"/>
    <property type="match status" value="1"/>
</dbReference>
<dbReference type="RefSeq" id="WP_135339110.1">
    <property type="nucleotide sequence ID" value="NZ_JBHLTX010000054.1"/>
</dbReference>
<dbReference type="InterPro" id="IPR027396">
    <property type="entry name" value="DsrEFH-like"/>
</dbReference>
<comment type="caution">
    <text evidence="1">The sequence shown here is derived from an EMBL/GenBank/DDBJ whole genome shotgun (WGS) entry which is preliminary data.</text>
</comment>
<accession>A0A4Z0HC83</accession>